<accession>A0A8B6SDH5</accession>
<comment type="caution">
    <text evidence="1">The sequence shown here is derived from an EMBL/GenBank/DDBJ whole genome shotgun (WGS) entry which is preliminary data.</text>
</comment>
<protein>
    <submittedName>
        <fullName evidence="1">Uncharacterized protein</fullName>
    </submittedName>
</protein>
<evidence type="ECO:0000313" key="1">
    <source>
        <dbReference type="EMBL" id="RZB32643.1"/>
    </source>
</evidence>
<evidence type="ECO:0000313" key="2">
    <source>
        <dbReference type="Proteomes" id="UP000291831"/>
    </source>
</evidence>
<gene>
    <name evidence="1" type="ORF">AEth_00321</name>
</gene>
<organism evidence="1 2">
    <name type="scientific">Candidatus Argoarchaeum ethanivorans</name>
    <dbReference type="NCBI Taxonomy" id="2608793"/>
    <lineage>
        <taxon>Archaea</taxon>
        <taxon>Methanobacteriati</taxon>
        <taxon>Methanobacteriota</taxon>
        <taxon>Stenosarchaea group</taxon>
        <taxon>Methanomicrobia</taxon>
        <taxon>Methanosarcinales</taxon>
        <taxon>Methanosarcinales incertae sedis</taxon>
        <taxon>GOM Arc I cluster</taxon>
        <taxon>Candidatus Argoarchaeum</taxon>
    </lineage>
</organism>
<sequence length="81" mass="9445">MDTYTTNRRNAKEADGFETMSKRASVLILKAKSKPCCAMVHTDDRHRIQRTDVRCSDLYEEPYDPEVPLSVLTRKPKYPLR</sequence>
<dbReference type="Proteomes" id="UP000291831">
    <property type="component" value="Unassembled WGS sequence"/>
</dbReference>
<proteinExistence type="predicted"/>
<name>A0A8B6SDH5_9EURY</name>
<reference evidence="2" key="1">
    <citation type="submission" date="2019-01" db="EMBL/GenBank/DDBJ databases">
        <title>Anaerobic oxidation of ethane by archaea from a marine hydrocarbon seep.</title>
        <authorList>
            <person name="Musat F."/>
        </authorList>
    </citation>
    <scope>NUCLEOTIDE SEQUENCE [LARGE SCALE GENOMIC DNA]</scope>
</reference>
<dbReference type="EMBL" id="RPGO01000005">
    <property type="protein sequence ID" value="RZB32643.1"/>
    <property type="molecule type" value="Genomic_DNA"/>
</dbReference>
<dbReference type="AlphaFoldDB" id="A0A8B6SDH5"/>